<feature type="compositionally biased region" description="Polar residues" evidence="3">
    <location>
        <begin position="1"/>
        <end position="11"/>
    </location>
</feature>
<dbReference type="PANTHER" id="PTHR30203:SF32">
    <property type="entry name" value="CATION EFFLUX SYSTEM PROTEIN CUSC"/>
    <property type="match status" value="1"/>
</dbReference>
<keyword evidence="2" id="KW-0812">Transmembrane</keyword>
<feature type="region of interest" description="Disordered" evidence="3">
    <location>
        <begin position="1"/>
        <end position="37"/>
    </location>
</feature>
<organism evidence="4 5">
    <name type="scientific">Piscinibacter sakaiensis</name>
    <name type="common">Ideonella sakaiensis</name>
    <dbReference type="NCBI Taxonomy" id="1547922"/>
    <lineage>
        <taxon>Bacteria</taxon>
        <taxon>Pseudomonadati</taxon>
        <taxon>Pseudomonadota</taxon>
        <taxon>Betaproteobacteria</taxon>
        <taxon>Burkholderiales</taxon>
        <taxon>Sphaerotilaceae</taxon>
        <taxon>Piscinibacter</taxon>
    </lineage>
</organism>
<keyword evidence="2" id="KW-0472">Membrane</keyword>
<evidence type="ECO:0000256" key="2">
    <source>
        <dbReference type="RuleBase" id="RU362097"/>
    </source>
</evidence>
<gene>
    <name evidence="4" type="ORF">ISF6_4767</name>
</gene>
<reference evidence="5" key="1">
    <citation type="submission" date="2015-07" db="EMBL/GenBank/DDBJ databases">
        <title>Discovery of a poly(ethylene terephthalate assimilation.</title>
        <authorList>
            <person name="Yoshida S."/>
            <person name="Hiraga K."/>
            <person name="Takehana T."/>
            <person name="Taniguchi I."/>
            <person name="Yamaji H."/>
            <person name="Maeda Y."/>
            <person name="Toyohara K."/>
            <person name="Miyamoto K."/>
            <person name="Kimura Y."/>
            <person name="Oda K."/>
        </authorList>
    </citation>
    <scope>NUCLEOTIDE SEQUENCE [LARGE SCALE GENOMIC DNA]</scope>
    <source>
        <strain evidence="5">NBRC 110686 / TISTR 2288 / 201-F6</strain>
    </source>
</reference>
<dbReference type="GO" id="GO:0015562">
    <property type="term" value="F:efflux transmembrane transporter activity"/>
    <property type="evidence" value="ECO:0007669"/>
    <property type="project" value="InterPro"/>
</dbReference>
<dbReference type="OrthoDB" id="9770517at2"/>
<keyword evidence="2" id="KW-0449">Lipoprotein</keyword>
<dbReference type="RefSeq" id="WP_082368595.1">
    <property type="nucleotide sequence ID" value="NZ_BBYR01000071.1"/>
</dbReference>
<dbReference type="AlphaFoldDB" id="A0A0K8P713"/>
<dbReference type="NCBIfam" id="TIGR01845">
    <property type="entry name" value="outer_NodT"/>
    <property type="match status" value="1"/>
</dbReference>
<evidence type="ECO:0000256" key="3">
    <source>
        <dbReference type="SAM" id="MobiDB-lite"/>
    </source>
</evidence>
<dbReference type="Pfam" id="PF02321">
    <property type="entry name" value="OEP"/>
    <property type="match status" value="2"/>
</dbReference>
<dbReference type="InterPro" id="IPR003423">
    <property type="entry name" value="OMP_efflux"/>
</dbReference>
<dbReference type="Gene3D" id="1.20.1600.10">
    <property type="entry name" value="Outer membrane efflux proteins (OEP)"/>
    <property type="match status" value="1"/>
</dbReference>
<comment type="subcellular location">
    <subcellularLocation>
        <location evidence="2">Cell membrane</location>
        <topology evidence="2">Lipid-anchor</topology>
    </subcellularLocation>
</comment>
<keyword evidence="2" id="KW-1134">Transmembrane beta strand</keyword>
<evidence type="ECO:0000313" key="4">
    <source>
        <dbReference type="EMBL" id="GAP38309.1"/>
    </source>
</evidence>
<dbReference type="GO" id="GO:0005886">
    <property type="term" value="C:plasma membrane"/>
    <property type="evidence" value="ECO:0007669"/>
    <property type="project" value="UniProtKB-SubCell"/>
</dbReference>
<accession>A0A0K8P713</accession>
<dbReference type="STRING" id="1547922.ISF6_4767"/>
<proteinExistence type="inferred from homology"/>
<sequence>MTVHAQHSTGGPVQRPSQAQARRRAPRAAVRPRATRHRAPWAGGAALALALVLAGCAAGPGTPAATPAEAIAAERPATWQAAWPHGGDPVGLLRWWQRFQDPLLDTLVAEAQAGSPDLAAATARLAQAQAARTAAAAALGPQLGATAAAVRGRQDLLSPLGTSLSGALQASWEVDLFGGNAARRDAATARLAGARAGWHEARVAVAAETAGSTIAWRACEAQAAEAARDAASRAETARLADLAARAGFQAPADAALARASAAQARSQLAAQQAACALELKTLVALTGRPEPALRAALAGAAPGVPQPTVDGVDAAARVPAQALAQRPDLQAAEQAVVAASADTRAAEARLRPSISLSGSIGAMRVSGGGESASGSTWTLGPLQVVVPLFDGGARRAEVEAARARYDEALAAYRGRLRQAVREVEQALVRLQASAVQLPDAQVALEGYEAAFAAVQARYRGGLASLFELEDARRNAVQARSALLGLQRERSLAWVQLYRALGGGWTAADLPATAASDGAGNGA</sequence>
<evidence type="ECO:0000256" key="1">
    <source>
        <dbReference type="ARBA" id="ARBA00007613"/>
    </source>
</evidence>
<evidence type="ECO:0000313" key="5">
    <source>
        <dbReference type="Proteomes" id="UP000037660"/>
    </source>
</evidence>
<dbReference type="SUPFAM" id="SSF56954">
    <property type="entry name" value="Outer membrane efflux proteins (OEP)"/>
    <property type="match status" value="1"/>
</dbReference>
<dbReference type="InterPro" id="IPR010131">
    <property type="entry name" value="MdtP/NodT-like"/>
</dbReference>
<comment type="similarity">
    <text evidence="1 2">Belongs to the outer membrane factor (OMF) (TC 1.B.17) family.</text>
</comment>
<dbReference type="EMBL" id="BBYR01000071">
    <property type="protein sequence ID" value="GAP38309.1"/>
    <property type="molecule type" value="Genomic_DNA"/>
</dbReference>
<comment type="caution">
    <text evidence="4">The sequence shown here is derived from an EMBL/GenBank/DDBJ whole genome shotgun (WGS) entry which is preliminary data.</text>
</comment>
<dbReference type="Gene3D" id="2.20.200.10">
    <property type="entry name" value="Outer membrane efflux proteins (OEP)"/>
    <property type="match status" value="1"/>
</dbReference>
<name>A0A0K8P713_PISS1</name>
<dbReference type="Proteomes" id="UP000037660">
    <property type="component" value="Unassembled WGS sequence"/>
</dbReference>
<protein>
    <submittedName>
        <fullName evidence="4">Outer membrane protein</fullName>
    </submittedName>
</protein>
<keyword evidence="2" id="KW-0564">Palmitate</keyword>
<keyword evidence="5" id="KW-1185">Reference proteome</keyword>
<dbReference type="PANTHER" id="PTHR30203">
    <property type="entry name" value="OUTER MEMBRANE CATION EFFLUX PROTEIN"/>
    <property type="match status" value="1"/>
</dbReference>
<reference evidence="4 5" key="2">
    <citation type="journal article" date="2016" name="Science">
        <title>A bacterium that degrades and assimilates poly(ethylene terephthalate).</title>
        <authorList>
            <person name="Yoshida S."/>
            <person name="Hiraga K."/>
            <person name="Takehana T."/>
            <person name="Taniguchi I."/>
            <person name="Yamaji H."/>
            <person name="Maeda Y."/>
            <person name="Toyohara K."/>
            <person name="Miyamoto K."/>
            <person name="Kimura Y."/>
            <person name="Oda K."/>
        </authorList>
    </citation>
    <scope>NUCLEOTIDE SEQUENCE [LARGE SCALE GENOMIC DNA]</scope>
    <source>
        <strain evidence="5">NBRC 110686 / TISTR 2288 / 201-F6</strain>
    </source>
</reference>